<dbReference type="InterPro" id="IPR029063">
    <property type="entry name" value="SAM-dependent_MTases_sf"/>
</dbReference>
<gene>
    <name evidence="3" type="ORF">HNP48_002240</name>
</gene>
<evidence type="ECO:0000259" key="2">
    <source>
        <dbReference type="PROSITE" id="PS51194"/>
    </source>
</evidence>
<feature type="compositionally biased region" description="Gly residues" evidence="1">
    <location>
        <begin position="1233"/>
        <end position="1245"/>
    </location>
</feature>
<feature type="region of interest" description="Disordered" evidence="1">
    <location>
        <begin position="1138"/>
        <end position="1286"/>
    </location>
</feature>
<dbReference type="SMART" id="SM00487">
    <property type="entry name" value="DEXDc"/>
    <property type="match status" value="1"/>
</dbReference>
<dbReference type="InterPro" id="IPR014001">
    <property type="entry name" value="Helicase_ATP-bd"/>
</dbReference>
<keyword evidence="3" id="KW-0489">Methyltransferase</keyword>
<dbReference type="NCBIfam" id="NF032893">
    <property type="entry name" value="tail-700"/>
    <property type="match status" value="1"/>
</dbReference>
<evidence type="ECO:0000313" key="3">
    <source>
        <dbReference type="EMBL" id="MBB6559573.1"/>
    </source>
</evidence>
<comment type="caution">
    <text evidence="3">The sequence shown here is derived from an EMBL/GenBank/DDBJ whole genome shotgun (WGS) entry which is preliminary data.</text>
</comment>
<dbReference type="SUPFAM" id="SSF53335">
    <property type="entry name" value="S-adenosyl-L-methionine-dependent methyltransferases"/>
    <property type="match status" value="1"/>
</dbReference>
<feature type="region of interest" description="Disordered" evidence="1">
    <location>
        <begin position="799"/>
        <end position="824"/>
    </location>
</feature>
<organism evidence="3 4">
    <name type="scientific">Acidovorax soli</name>
    <dbReference type="NCBI Taxonomy" id="592050"/>
    <lineage>
        <taxon>Bacteria</taxon>
        <taxon>Pseudomonadati</taxon>
        <taxon>Pseudomonadota</taxon>
        <taxon>Betaproteobacteria</taxon>
        <taxon>Burkholderiales</taxon>
        <taxon>Comamonadaceae</taxon>
        <taxon>Acidovorax</taxon>
    </lineage>
</organism>
<feature type="compositionally biased region" description="Polar residues" evidence="1">
    <location>
        <begin position="1003"/>
        <end position="1013"/>
    </location>
</feature>
<dbReference type="PANTHER" id="PTHR41313">
    <property type="entry name" value="ADENINE-SPECIFIC METHYLTRANSFERASE"/>
    <property type="match status" value="1"/>
</dbReference>
<protein>
    <submittedName>
        <fullName evidence="3">N12 class adenine-specific DNA methylase</fullName>
    </submittedName>
</protein>
<feature type="region of interest" description="Disordered" evidence="1">
    <location>
        <begin position="1002"/>
        <end position="1023"/>
    </location>
</feature>
<dbReference type="RefSeq" id="WP_184856969.1">
    <property type="nucleotide sequence ID" value="NZ_JACHLK010000003.1"/>
</dbReference>
<proteinExistence type="predicted"/>
<dbReference type="GO" id="GO:0008168">
    <property type="term" value="F:methyltransferase activity"/>
    <property type="evidence" value="ECO:0007669"/>
    <property type="project" value="UniProtKB-KW"/>
</dbReference>
<feature type="compositionally biased region" description="Polar residues" evidence="1">
    <location>
        <begin position="873"/>
        <end position="886"/>
    </location>
</feature>
<feature type="domain" description="Helicase C-terminal" evidence="2">
    <location>
        <begin position="2538"/>
        <end position="2702"/>
    </location>
</feature>
<dbReference type="InterPro" id="IPR027417">
    <property type="entry name" value="P-loop_NTPase"/>
</dbReference>
<sequence>MSEVDKFLDGYGKAAPAGVNAPAASSVDELMKSAPAQDKGMGGFVKDAALSLAKGVVAVPEAAVGLGDIVTGGRVGKVLENDEGDLGFRPKLAKEFLGEMHTEKYKEQQAQFQQADGIIDKTMMALSNPSLIANPVIESLPAMGAGGAMGRAGLAAGRGMGAIANPTTAAQAARQAGLAGAAGEGVSMAGSQAEAIRQETPDGLLTPAQAGAAALTGVIGTAVGAGSARLARYLGIGDADTMLAQGAQGVAKQFADDAATAAVNAVAKPTIKSIPRKVLEGAITEGFLEELPQSLAETVLKNLALGKPWHEKLDEAAVMGVLTGGAMGAGAAGIHGVIEPSAPAAPAKGMGAAANSDAPGGLTLAPMGGDLPAEGGGLLPQDEASALTSVQRSFDPREPNSAPPLALLPKADAEGLTFDAPPVQTPSQAMGLDPEAGSMSAAAVLAVDSGAAGQVAQLAQEQAQAEIEAKSGKKAADQGALQAAASLATPMTDEDGVILDAPSTSPTVYPSYEDAQAYVMSQRRNGATVTGLPVPAQGGGFTLAMKGTPEYQQGLELRAQRDQAKRQGVVRQATVESPVAAQAAMTPAPVQAGAEQAAGGLGAASGNDATSMKVIAAKQIPDMTDTELQRAAAHYGPEHKRTAKLQKEIQRRAAAVSAQAGSSAAQGQPQAASVQPTRAPTGQGADAARRIDEAGERWQRMTTVEREALAERSGVKPILRKNLPRAKWQDLNLDLKGKLADLIAPPPAASQAVGDEKQFAPETGTLGVPRADMPQVPTASHGGLVKHLNAQGIAHETTTVNAADLKPTQSEYSPSKVEQAKGAAGGRSIIVSSDGHIIDGHHQAMAAAEEGKTVKAIVLDAPVDQALDAVRNSPSAALQPDSTPTQGDERGAPAVESRPDSKRAEKQSAVDKEFLTEAQASEEAAFAKAAREAGMEQGRKKSDRDWWLTNGAHEFELSLEWTPAGAVYSVRHYENGPTVNSSTSARLEMALKDLAEFRAEANAAQQSAKGTPTKSKKAAPSKERLKAQADVMAALADLGDILGKGTRLNMMPEQEAKLMPVLTRLLDAAFRLGYHKFKDSAKFALDQMRQHLGDEAAEAITLDHLQGAYIGMAGGKKGADSKRSVIDIETKAEIEQHEAVAVDDEQEADNAGNAPSADAPTKEPSNADIEPSGHPADQGRAPEVSGRRGSGDDSSPRADLGDVEARQPSDVSAPADAGRSGSDGVRVPSENVGGSGSAGEGGGAANGRARAGRARAPDAGAGNRSRVKAPEEVSPANPGPGNFHIDNPLEIVGGGQVARFDKNQAAIDLLNAIREDSRQATVEEQRTLAGYTGWGSFGQELFQGTWERPMPKEGWQARDKWLREHLGEDEWKSAQRSITNAHYTDPPTVMAMWDMAKRMGFTGGRVLEPSMGIGNFFGMMPADIKARSRLSGIELDSLTGSMAKLLYPDANVKVMGYQESKTPDDFHDVVIGNWPFENTTIADRRYNSLSPFLHDYFFLKAVDQVRPGGLVIGITSNGTMDKKATRIRAALAKKAELVSAIRLPSGAFQEYAGTKVVTDIVILRKREQPLSQVPADPWINSVAYKTPAGPEVFINEYYVANPGNVIGTTDFGSGTTRMQPGMIVHRPENMAERLKAAVELVPERVYAKAERAKHISYITNHTADREGALTEQDGQLMVVRGEHLAPAEQVRPYKVKSAAITELREKQLRALIDMRGKYAALIEADRSGADATAKRTALREAYEAFTAEHGPLNDSFGLNYLLRLDDPFRPALAALDVNGRPSAILTGSTMRGAAKMENPSAQDAYVLARNRAVEPTIEEIAALAKKPVDEVRAALLESGAVFESPAGAIVPSDIYLSGNVREKLRQAQAALDEGNTAMQRNVDELGKVVPKDIPYFNIESQLGATWVPPKTYAAYVAHMLNMLDGDAIGVTFINGRWKVKLPEGANRRAEASTGFGTSHYPFSKLVNAAMSNQTVKIRRKDSEGNEFLDTEATDEANGKIADMRGKFGEWLWSDPERRVAQEREYNEVRNAYATPKYDGSFLAFEGMALSLGRGPFNLREHQVNAIWRALVNRRSLNGHEVGTGKTFTMGGIAVESRRYGIAKKPVLLAHNANSATVAAEIQQMYPGAKVLYVDNLSPDTIAVKMRQIANDDWDTIVLPHSLIDRLSFREKTLMAMAQEDIRSLEEEAYAAAEDDGVTITSKMLEDDEELKKLRSVTAKELVKARNRIIETIKEQAMRSSKEGAIPFEELGIDMVLVDEVHEFKKPPISTRMNMKGLNTQTSNRSIALQFITRYIRANNNGGNVHTFTGTPITNTLTEIFHQMRYVMEDEMKAAGVDTWDGWFGSFAKEVQDVELSAAGEYEAVTRLAGFINVPELRRMIGQYMDVVFADDMPEMQPRQVNGKTMASADLTEAERAELLNGRTEGATDRPYKKVVNVTSDLTAEQKTIFARLQGYARRWRSMTGKERKEAMASGAPESPIITEGMANKASFDVRLMRDDEFAGQEGSAPDDAGSKASKVVANVMDVYRSSDQATQVIFAEQGYSTSQKRSAGRDASGKKIYRTVRTFSTMRDIVERLVDQGIPREQIAMVDGSTSKEKRKEIADAMNALRIRVVIGSTDTLGVGVNMQRNLRAMHHMDAPYMPGELEQRNGRGLRQGNQWNTVMEYRYMTDRLDGRRWQILAIKQRFITAFLKSNSTTRVIEGDAAADEDNDILQSFSEAAGDPRILIREKLSKNVEALKRAERLHTNGVADAIQGIRRQNDSIAWAKKRLADMTADNLPGKVRDLLQAQANNYRATVGKAVYDSRAEAEEAMQQHLQDNIRMEASNVFVGTYAGQPVMAWWPPLQSAPHLTITMGNQEFVSGSLRGLEAQLRGLPARIEKVQQEIAGKSGSIGRLQEVSAAPFARAADLERAKKQFDALVADIAANPVPPPAWLRAGAPVESAAFRNGKEFLVTGHRWNADGWFVLAQDAKGEMAIPFAEVTDAQGMPVYEPREFEAPEVVTKEAKAPAQEAPKAAPAGDDAVQFARAKLPADGFTPAARQQAVRAVEKTAHAIQGAWHNGPQVIVAFDMNDPVVPDSARRADLKQRSGGARGAPEGFYYQGKVYLIASRLNTPNDAARVLFHEALGHHGLRGAFGGKLAPILNQIATMRKKDVDAKIREYGLRGVNALDRRAAAEEVLAEMAQNTPEIGFVRRAVAAIRTWLRETVPGFSSLRLTDDEIIRSYILPARRFVEQGGPGGGRRDEALMFSIASQPMREASTFAQAKAAVSEFQGKPLVNQQTGFVSRVSRNQLDKMLSNKAVAKSVSPAAHSMAVANVDHLFQSAILGWSKPDDHGNKNYVAIHRFFAPMERDGKVLLVKLTVKETAISTDPNPLYTVEAVEFNEESPAAQWVAASATADGVSLTSILPAGDVLSLAERIERFNTRGEPMFARSKVAELTAHATAELNKTFSAPGKLNWWHKTIGTMYNLAERSPEFKPVFEAAQGFVDDVSHYATDAAELAPRLLPKLEEWRDITKSPVSAADNKAVAKPVFEGTLAWARGDDGEPVRVADLEAQALAMTVDEKAQRLLDRGEIDPGMLRAWQGMPATSYESAINTRYQSRILAAGVIWSDAELRDLFNLTDGQIALYKEFRAATDRSLDTMGRADMLRYGGEDVKPLRAMVMDAPNIADAERLLRRHLTDLAKEKPDRAEQIAALLTGIEDRAAKVAELQGKGYAPLSRFGKYTVDVLVNGERQYFSLFETAAEANDMAAKMRTEFGDASVTQGTISDEAFKLFAGITPESLEIFGNMLGLDSEGDQAQDKAFQEYLRLTKTNRSAMKRLIHRKGIAGYSEDVGRVLASFVYSNSRQTAAGLHMGDLGQAVSEIPQGMGELKDAAMRLAQYVKNPQEEAQAVRGLLFAQYLGGSIASAFVNMSQPAAVTFPWLSQFGGARQAAAELARAAKNIATKGFVYDKDLAASLKAAEDDGTVSPQEVHQLMAQASGRGSLRSGDGTRLGDARAAGQNALARLSVAWGKVFGAAEQVNRRMTFIAAYRVAVAQGMPNAHEFAKRAVTETQFLYSKANKMRFARGAIGGTLMTFKTYSVAYLELLHRMYTQGGPEGKKAALLALGMLMLMGGAGGLPFMEDAEDVVDALAQMMGYNFSSKQARQQLLEEMLPKGVADFIDKGVSGLPGAPLDVSGRLGMGNLIPGTGVLLEKASHTRDVMEIAGPMGDFATRVLSGTRKVLTGDVGAGLLEVSPTAIRNAAKGVDMAATGMYRDAKGYKVLDTNTLEAALKSIGFQPASVATVQEANGRNQQAKNFYNLQAQQIRAKWAAGVFENDQAMVSEARQDIADWNRRNPEQPMLITVPSVMSRVREMRKSKDQRIVDSAPRVMRSSLIIH</sequence>
<evidence type="ECO:0000313" key="4">
    <source>
        <dbReference type="Proteomes" id="UP000575083"/>
    </source>
</evidence>
<dbReference type="PROSITE" id="PS51194">
    <property type="entry name" value="HELICASE_CTER"/>
    <property type="match status" value="1"/>
</dbReference>
<dbReference type="EMBL" id="JACHLK010000003">
    <property type="protein sequence ID" value="MBB6559573.1"/>
    <property type="molecule type" value="Genomic_DNA"/>
</dbReference>
<dbReference type="GO" id="GO:0032259">
    <property type="term" value="P:methylation"/>
    <property type="evidence" value="ECO:0007669"/>
    <property type="project" value="UniProtKB-KW"/>
</dbReference>
<feature type="region of interest" description="Disordered" evidence="1">
    <location>
        <begin position="648"/>
        <end position="688"/>
    </location>
</feature>
<feature type="compositionally biased region" description="Basic and acidic residues" evidence="1">
    <location>
        <begin position="1185"/>
        <end position="1207"/>
    </location>
</feature>
<dbReference type="Proteomes" id="UP000575083">
    <property type="component" value="Unassembled WGS sequence"/>
</dbReference>
<dbReference type="PANTHER" id="PTHR41313:SF1">
    <property type="entry name" value="DNA METHYLASE ADENINE-SPECIFIC DOMAIN-CONTAINING PROTEIN"/>
    <property type="match status" value="1"/>
</dbReference>
<name>A0A7X0U923_9BURK</name>
<dbReference type="SMART" id="SM00490">
    <property type="entry name" value="HELICc"/>
    <property type="match status" value="1"/>
</dbReference>
<dbReference type="InterPro" id="IPR001650">
    <property type="entry name" value="Helicase_C-like"/>
</dbReference>
<dbReference type="InterPro" id="IPR040824">
    <property type="entry name" value="LPD3"/>
</dbReference>
<dbReference type="Gene3D" id="3.40.50.150">
    <property type="entry name" value="Vaccinia Virus protein VP39"/>
    <property type="match status" value="1"/>
</dbReference>
<reference evidence="3 4" key="1">
    <citation type="submission" date="2020-08" db="EMBL/GenBank/DDBJ databases">
        <title>Functional genomics of gut bacteria from endangered species of beetles.</title>
        <authorList>
            <person name="Carlos-Shanley C."/>
        </authorList>
    </citation>
    <scope>NUCLEOTIDE SEQUENCE [LARGE SCALE GENOMIC DNA]</scope>
    <source>
        <strain evidence="3 4">S00198</strain>
    </source>
</reference>
<dbReference type="InterPro" id="IPR052933">
    <property type="entry name" value="DNA_Protect_Modify"/>
</dbReference>
<feature type="compositionally biased region" description="Low complexity" evidence="1">
    <location>
        <begin position="652"/>
        <end position="676"/>
    </location>
</feature>
<dbReference type="SUPFAM" id="SSF52540">
    <property type="entry name" value="P-loop containing nucleoside triphosphate hydrolases"/>
    <property type="match status" value="2"/>
</dbReference>
<accession>A0A7X0U923</accession>
<evidence type="ECO:0000256" key="1">
    <source>
        <dbReference type="SAM" id="MobiDB-lite"/>
    </source>
</evidence>
<feature type="region of interest" description="Disordered" evidence="1">
    <location>
        <begin position="873"/>
        <end position="910"/>
    </location>
</feature>
<keyword evidence="4" id="KW-1185">Reference proteome</keyword>
<feature type="compositionally biased region" description="Polar residues" evidence="1">
    <location>
        <begin position="799"/>
        <end position="813"/>
    </location>
</feature>
<dbReference type="Pfam" id="PF18798">
    <property type="entry name" value="LPD3"/>
    <property type="match status" value="1"/>
</dbReference>
<dbReference type="Pfam" id="PF00271">
    <property type="entry name" value="Helicase_C"/>
    <property type="match status" value="1"/>
</dbReference>
<dbReference type="Gene3D" id="3.40.50.300">
    <property type="entry name" value="P-loop containing nucleotide triphosphate hydrolases"/>
    <property type="match status" value="2"/>
</dbReference>
<feature type="compositionally biased region" description="Basic and acidic residues" evidence="1">
    <location>
        <begin position="887"/>
        <end position="910"/>
    </location>
</feature>
<keyword evidence="3" id="KW-0808">Transferase</keyword>